<evidence type="ECO:0000313" key="1">
    <source>
        <dbReference type="EMBL" id="KKL67899.1"/>
    </source>
</evidence>
<proteinExistence type="predicted"/>
<organism evidence="1">
    <name type="scientific">marine sediment metagenome</name>
    <dbReference type="NCBI Taxonomy" id="412755"/>
    <lineage>
        <taxon>unclassified sequences</taxon>
        <taxon>metagenomes</taxon>
        <taxon>ecological metagenomes</taxon>
    </lineage>
</organism>
<dbReference type="AlphaFoldDB" id="A0A0F9E1P5"/>
<name>A0A0F9E1P5_9ZZZZ</name>
<dbReference type="EMBL" id="LAZR01026710">
    <property type="protein sequence ID" value="KKL67899.1"/>
    <property type="molecule type" value="Genomic_DNA"/>
</dbReference>
<comment type="caution">
    <text evidence="1">The sequence shown here is derived from an EMBL/GenBank/DDBJ whole genome shotgun (WGS) entry which is preliminary data.</text>
</comment>
<sequence>MTIKKNIYGYLVISDIKNGYRIEKKYLYYTKKEAIKLFRKAIKKGRLVIN</sequence>
<accession>A0A0F9E1P5</accession>
<reference evidence="1" key="1">
    <citation type="journal article" date="2015" name="Nature">
        <title>Complex archaea that bridge the gap between prokaryotes and eukaryotes.</title>
        <authorList>
            <person name="Spang A."/>
            <person name="Saw J.H."/>
            <person name="Jorgensen S.L."/>
            <person name="Zaremba-Niedzwiedzka K."/>
            <person name="Martijn J."/>
            <person name="Lind A.E."/>
            <person name="van Eijk R."/>
            <person name="Schleper C."/>
            <person name="Guy L."/>
            <person name="Ettema T.J."/>
        </authorList>
    </citation>
    <scope>NUCLEOTIDE SEQUENCE</scope>
</reference>
<gene>
    <name evidence="1" type="ORF">LCGC14_2130350</name>
</gene>
<protein>
    <submittedName>
        <fullName evidence="1">Uncharacterized protein</fullName>
    </submittedName>
</protein>